<evidence type="ECO:0000256" key="2">
    <source>
        <dbReference type="ARBA" id="ARBA00022448"/>
    </source>
</evidence>
<comment type="subcellular location">
    <subcellularLocation>
        <location evidence="1">Cell membrane</location>
        <topology evidence="1">Multi-pass membrane protein</topology>
    </subcellularLocation>
</comment>
<dbReference type="InterPro" id="IPR020846">
    <property type="entry name" value="MFS_dom"/>
</dbReference>
<evidence type="ECO:0000256" key="3">
    <source>
        <dbReference type="ARBA" id="ARBA00022475"/>
    </source>
</evidence>
<reference evidence="9 10" key="1">
    <citation type="submission" date="2019-12" db="EMBL/GenBank/DDBJ databases">
        <authorList>
            <person name="Lee S.D."/>
        </authorList>
    </citation>
    <scope>NUCLEOTIDE SEQUENCE [LARGE SCALE GENOMIC DNA]</scope>
    <source>
        <strain evidence="9 10">SAP-6</strain>
    </source>
</reference>
<dbReference type="Pfam" id="PF07690">
    <property type="entry name" value="MFS_1"/>
    <property type="match status" value="1"/>
</dbReference>
<evidence type="ECO:0000256" key="5">
    <source>
        <dbReference type="ARBA" id="ARBA00022989"/>
    </source>
</evidence>
<gene>
    <name evidence="9" type="ORF">GRH90_11010</name>
</gene>
<dbReference type="Proteomes" id="UP000461443">
    <property type="component" value="Unassembled WGS sequence"/>
</dbReference>
<keyword evidence="4 7" id="KW-0812">Transmembrane</keyword>
<dbReference type="GO" id="GO:0022857">
    <property type="term" value="F:transmembrane transporter activity"/>
    <property type="evidence" value="ECO:0007669"/>
    <property type="project" value="InterPro"/>
</dbReference>
<dbReference type="InterPro" id="IPR011701">
    <property type="entry name" value="MFS"/>
</dbReference>
<keyword evidence="5 7" id="KW-1133">Transmembrane helix</keyword>
<feature type="transmembrane region" description="Helical" evidence="7">
    <location>
        <begin position="259"/>
        <end position="283"/>
    </location>
</feature>
<accession>A0A845SQ49</accession>
<dbReference type="AlphaFoldDB" id="A0A845SQ49"/>
<sequence>MMNNATPLLSIASITFFMQSMDTTMLYLAIPTMAVSLHQSILNMGILVGAYLLTVVMFTPVSGWLNDTFGYRQTYLLALALFAAGSCLCAASGSLFAISASRVIQGIGGGLMLPAVRVGMLKSIAPRRKLAALNKMTLLGLLGTLAGPLVSGLLVMHFSWRLIFLINLPLCLACFFLARAHMPIKMRDSGDFDLRGFLLMTPAIILLMLGFYGMGRPGVPAVWIMASFALALLLVHLYRKYYITTPDPLFSWSLFRHRTFAIGIAGNIGVRIFLASVPLALSLMLQLEFNYPPPAVSYIMLSFALGALLARFLLRRILARLGYRRLLLATTGLTAAALYSLTCPLLTASLSLIALLIMVVGMLSSVLYAAMNTLTFSDLTDDTYNTGNSLLTLSQLLSVIISVAFTFSSLRYLRDAGSLGGMDAYHALFSLMGLGLLLCCFIFLRLENNDGDGFIQGVEKLPDPKQVIN</sequence>
<dbReference type="GO" id="GO:0005886">
    <property type="term" value="C:plasma membrane"/>
    <property type="evidence" value="ECO:0007669"/>
    <property type="project" value="UniProtKB-SubCell"/>
</dbReference>
<evidence type="ECO:0000313" key="9">
    <source>
        <dbReference type="EMBL" id="NDL63275.1"/>
    </source>
</evidence>
<keyword evidence="6 7" id="KW-0472">Membrane</keyword>
<feature type="transmembrane region" description="Helical" evidence="7">
    <location>
        <begin position="104"/>
        <end position="124"/>
    </location>
</feature>
<feature type="domain" description="Major facilitator superfamily (MFS) profile" evidence="8">
    <location>
        <begin position="8"/>
        <end position="447"/>
    </location>
</feature>
<feature type="transmembrane region" description="Helical" evidence="7">
    <location>
        <begin position="220"/>
        <end position="238"/>
    </location>
</feature>
<feature type="transmembrane region" description="Helical" evidence="7">
    <location>
        <begin position="424"/>
        <end position="444"/>
    </location>
</feature>
<keyword evidence="2" id="KW-0813">Transport</keyword>
<name>A0A845SQ49_9GAMM</name>
<feature type="transmembrane region" description="Helical" evidence="7">
    <location>
        <begin position="77"/>
        <end position="98"/>
    </location>
</feature>
<dbReference type="Gene3D" id="1.20.1720.10">
    <property type="entry name" value="Multidrug resistance protein D"/>
    <property type="match status" value="1"/>
</dbReference>
<dbReference type="Gene3D" id="1.20.1250.20">
    <property type="entry name" value="MFS general substrate transporter like domains"/>
    <property type="match status" value="1"/>
</dbReference>
<dbReference type="PROSITE" id="PS50850">
    <property type="entry name" value="MFS"/>
    <property type="match status" value="1"/>
</dbReference>
<evidence type="ECO:0000313" key="10">
    <source>
        <dbReference type="Proteomes" id="UP000461443"/>
    </source>
</evidence>
<feature type="transmembrane region" description="Helical" evidence="7">
    <location>
        <begin position="390"/>
        <end position="412"/>
    </location>
</feature>
<dbReference type="InterPro" id="IPR036259">
    <property type="entry name" value="MFS_trans_sf"/>
</dbReference>
<protein>
    <submittedName>
        <fullName evidence="9">MFS transporter</fullName>
    </submittedName>
</protein>
<comment type="caution">
    <text evidence="9">The sequence shown here is derived from an EMBL/GenBank/DDBJ whole genome shotgun (WGS) entry which is preliminary data.</text>
</comment>
<reference evidence="9 10" key="2">
    <citation type="submission" date="2020-02" db="EMBL/GenBank/DDBJ databases">
        <title>The new genus of Enterobacteriales.</title>
        <authorList>
            <person name="Kim I.S."/>
        </authorList>
    </citation>
    <scope>NUCLEOTIDE SEQUENCE [LARGE SCALE GENOMIC DNA]</scope>
    <source>
        <strain evidence="9 10">SAP-6</strain>
    </source>
</reference>
<keyword evidence="10" id="KW-1185">Reference proteome</keyword>
<dbReference type="PANTHER" id="PTHR42718">
    <property type="entry name" value="MAJOR FACILITATOR SUPERFAMILY MULTIDRUG TRANSPORTER MFSC"/>
    <property type="match status" value="1"/>
</dbReference>
<feature type="transmembrane region" description="Helical" evidence="7">
    <location>
        <begin position="348"/>
        <end position="370"/>
    </location>
</feature>
<evidence type="ECO:0000259" key="8">
    <source>
        <dbReference type="PROSITE" id="PS50850"/>
    </source>
</evidence>
<feature type="transmembrane region" description="Helical" evidence="7">
    <location>
        <begin position="136"/>
        <end position="156"/>
    </location>
</feature>
<proteinExistence type="predicted"/>
<dbReference type="PANTHER" id="PTHR42718:SF46">
    <property type="entry name" value="BLR6921 PROTEIN"/>
    <property type="match status" value="1"/>
</dbReference>
<keyword evidence="3" id="KW-1003">Cell membrane</keyword>
<feature type="transmembrane region" description="Helical" evidence="7">
    <location>
        <begin position="194"/>
        <end position="214"/>
    </location>
</feature>
<feature type="transmembrane region" description="Helical" evidence="7">
    <location>
        <begin position="326"/>
        <end position="342"/>
    </location>
</feature>
<feature type="transmembrane region" description="Helical" evidence="7">
    <location>
        <begin position="295"/>
        <end position="314"/>
    </location>
</feature>
<feature type="transmembrane region" description="Helical" evidence="7">
    <location>
        <begin position="162"/>
        <end position="182"/>
    </location>
</feature>
<evidence type="ECO:0000256" key="1">
    <source>
        <dbReference type="ARBA" id="ARBA00004651"/>
    </source>
</evidence>
<evidence type="ECO:0000256" key="7">
    <source>
        <dbReference type="SAM" id="Phobius"/>
    </source>
</evidence>
<dbReference type="RefSeq" id="WP_162366000.1">
    <property type="nucleotide sequence ID" value="NZ_WUBS01000007.1"/>
</dbReference>
<evidence type="ECO:0000256" key="6">
    <source>
        <dbReference type="ARBA" id="ARBA00023136"/>
    </source>
</evidence>
<dbReference type="SUPFAM" id="SSF103473">
    <property type="entry name" value="MFS general substrate transporter"/>
    <property type="match status" value="1"/>
</dbReference>
<organism evidence="9 10">
    <name type="scientific">Acerihabitans arboris</name>
    <dbReference type="NCBI Taxonomy" id="2691583"/>
    <lineage>
        <taxon>Bacteria</taxon>
        <taxon>Pseudomonadati</taxon>
        <taxon>Pseudomonadota</taxon>
        <taxon>Gammaproteobacteria</taxon>
        <taxon>Enterobacterales</taxon>
        <taxon>Pectobacteriaceae</taxon>
        <taxon>Acerihabitans</taxon>
    </lineage>
</organism>
<evidence type="ECO:0000256" key="4">
    <source>
        <dbReference type="ARBA" id="ARBA00022692"/>
    </source>
</evidence>
<dbReference type="EMBL" id="WUBS01000007">
    <property type="protein sequence ID" value="NDL63275.1"/>
    <property type="molecule type" value="Genomic_DNA"/>
</dbReference>
<feature type="transmembrane region" description="Helical" evidence="7">
    <location>
        <begin position="44"/>
        <end position="65"/>
    </location>
</feature>